<protein>
    <submittedName>
        <fullName evidence="3">Putative kazalzinho kazal type serine protease inhibitor</fullName>
    </submittedName>
</protein>
<feature type="chain" id="PRO_5011990870" evidence="1">
    <location>
        <begin position="22"/>
        <end position="78"/>
    </location>
</feature>
<keyword evidence="1" id="KW-0732">Signal</keyword>
<dbReference type="AlphaFoldDB" id="A0A224XT26"/>
<evidence type="ECO:0000256" key="1">
    <source>
        <dbReference type="SAM" id="SignalP"/>
    </source>
</evidence>
<dbReference type="InterPro" id="IPR036058">
    <property type="entry name" value="Kazal_dom_sf"/>
</dbReference>
<dbReference type="PROSITE" id="PS51465">
    <property type="entry name" value="KAZAL_2"/>
    <property type="match status" value="1"/>
</dbReference>
<dbReference type="SUPFAM" id="SSF100895">
    <property type="entry name" value="Kazal-type serine protease inhibitors"/>
    <property type="match status" value="1"/>
</dbReference>
<proteinExistence type="predicted"/>
<name>A0A224XT26_9HEMI</name>
<dbReference type="Gene3D" id="3.30.60.30">
    <property type="match status" value="1"/>
</dbReference>
<sequence length="78" mass="8898">MKIKILILAAFLISYAETVHSQPVKCKFLNCPLNWSPVCGIRGNEHRTFGNQCDLNRTNCFAKPGYVFVKNGRCEEYT</sequence>
<evidence type="ECO:0000259" key="2">
    <source>
        <dbReference type="PROSITE" id="PS51465"/>
    </source>
</evidence>
<organism evidence="3">
    <name type="scientific">Panstrongylus lignarius</name>
    <dbReference type="NCBI Taxonomy" id="156445"/>
    <lineage>
        <taxon>Eukaryota</taxon>
        <taxon>Metazoa</taxon>
        <taxon>Ecdysozoa</taxon>
        <taxon>Arthropoda</taxon>
        <taxon>Hexapoda</taxon>
        <taxon>Insecta</taxon>
        <taxon>Pterygota</taxon>
        <taxon>Neoptera</taxon>
        <taxon>Paraneoptera</taxon>
        <taxon>Hemiptera</taxon>
        <taxon>Heteroptera</taxon>
        <taxon>Panheteroptera</taxon>
        <taxon>Cimicomorpha</taxon>
        <taxon>Reduviidae</taxon>
        <taxon>Triatominae</taxon>
        <taxon>Panstrongylus</taxon>
    </lineage>
</organism>
<dbReference type="Pfam" id="PF07648">
    <property type="entry name" value="Kazal_2"/>
    <property type="match status" value="1"/>
</dbReference>
<feature type="signal peptide" evidence="1">
    <location>
        <begin position="1"/>
        <end position="21"/>
    </location>
</feature>
<dbReference type="EMBL" id="GFTR01000729">
    <property type="protein sequence ID" value="JAW15697.1"/>
    <property type="molecule type" value="Transcribed_RNA"/>
</dbReference>
<dbReference type="CDD" id="cd00104">
    <property type="entry name" value="KAZAL_FS"/>
    <property type="match status" value="1"/>
</dbReference>
<evidence type="ECO:0000313" key="3">
    <source>
        <dbReference type="EMBL" id="JAW15697.1"/>
    </source>
</evidence>
<feature type="domain" description="Kazal-like" evidence="2">
    <location>
        <begin position="20"/>
        <end position="76"/>
    </location>
</feature>
<dbReference type="SMART" id="SM00280">
    <property type="entry name" value="KAZAL"/>
    <property type="match status" value="1"/>
</dbReference>
<dbReference type="InterPro" id="IPR002350">
    <property type="entry name" value="Kazal_dom"/>
</dbReference>
<accession>A0A224XT26</accession>
<reference evidence="3" key="1">
    <citation type="journal article" date="2018" name="PLoS Negl. Trop. Dis.">
        <title>An insight into the salivary gland and fat body transcriptome of Panstrongylus lignarius (Hemiptera: Heteroptera), the main vector of Chagas disease in Peru.</title>
        <authorList>
            <person name="Nevoa J.C."/>
            <person name="Mendes M.T."/>
            <person name="da Silva M.V."/>
            <person name="Soares S.C."/>
            <person name="Oliveira C.J.F."/>
            <person name="Ribeiro J.M.C."/>
        </authorList>
    </citation>
    <scope>NUCLEOTIDE SEQUENCE</scope>
</reference>